<evidence type="ECO:0000256" key="2">
    <source>
        <dbReference type="PROSITE-ProRule" id="PRU00023"/>
    </source>
</evidence>
<proteinExistence type="predicted"/>
<feature type="domain" description="Nephrocystin 3-like N-terminal" evidence="3">
    <location>
        <begin position="102"/>
        <end position="253"/>
    </location>
</feature>
<evidence type="ECO:0000313" key="5">
    <source>
        <dbReference type="Proteomes" id="UP000253153"/>
    </source>
</evidence>
<evidence type="ECO:0000256" key="1">
    <source>
        <dbReference type="ARBA" id="ARBA00022737"/>
    </source>
</evidence>
<dbReference type="PROSITE" id="PS50297">
    <property type="entry name" value="ANK_REP_REGION"/>
    <property type="match status" value="4"/>
</dbReference>
<dbReference type="InterPro" id="IPR056884">
    <property type="entry name" value="NPHP3-like_N"/>
</dbReference>
<feature type="repeat" description="ANK" evidence="2">
    <location>
        <begin position="779"/>
        <end position="811"/>
    </location>
</feature>
<gene>
    <name evidence="4" type="ORF">FIESC28_06222</name>
</gene>
<reference evidence="4 5" key="1">
    <citation type="submission" date="2018-06" db="EMBL/GenBank/DDBJ databases">
        <title>Fusarium incarnatum-equiseti species complex species 28.</title>
        <authorList>
            <person name="Gardiner D.M."/>
        </authorList>
    </citation>
    <scope>NUCLEOTIDE SEQUENCE [LARGE SCALE GENOMIC DNA]</scope>
    <source>
        <strain evidence="4 5">FIESC_28</strain>
    </source>
</reference>
<dbReference type="Pfam" id="PF13637">
    <property type="entry name" value="Ank_4"/>
    <property type="match status" value="1"/>
</dbReference>
<dbReference type="Gene3D" id="3.40.50.300">
    <property type="entry name" value="P-loop containing nucleotide triphosphate hydrolases"/>
    <property type="match status" value="1"/>
</dbReference>
<protein>
    <recommendedName>
        <fullName evidence="3">Nephrocystin 3-like N-terminal domain-containing protein</fullName>
    </recommendedName>
</protein>
<comment type="caution">
    <text evidence="4">The sequence shown here is derived from an EMBL/GenBank/DDBJ whole genome shotgun (WGS) entry which is preliminary data.</text>
</comment>
<dbReference type="EMBL" id="QKXC01000128">
    <property type="protein sequence ID" value="RBR18156.1"/>
    <property type="molecule type" value="Genomic_DNA"/>
</dbReference>
<name>A0A366RNW3_9HYPO</name>
<keyword evidence="2" id="KW-0040">ANK repeat</keyword>
<evidence type="ECO:0000313" key="4">
    <source>
        <dbReference type="EMBL" id="RBR18156.1"/>
    </source>
</evidence>
<dbReference type="Pfam" id="PF12796">
    <property type="entry name" value="Ank_2"/>
    <property type="match status" value="2"/>
</dbReference>
<dbReference type="PANTHER" id="PTHR10039:SF14">
    <property type="entry name" value="NACHT DOMAIN-CONTAINING PROTEIN"/>
    <property type="match status" value="1"/>
</dbReference>
<dbReference type="PROSITE" id="PS50088">
    <property type="entry name" value="ANK_REPEAT"/>
    <property type="match status" value="5"/>
</dbReference>
<accession>A0A366RNW3</accession>
<dbReference type="Pfam" id="PF24883">
    <property type="entry name" value="NPHP3_N"/>
    <property type="match status" value="1"/>
</dbReference>
<dbReference type="Gene3D" id="1.25.40.20">
    <property type="entry name" value="Ankyrin repeat-containing domain"/>
    <property type="match status" value="4"/>
</dbReference>
<dbReference type="PANTHER" id="PTHR10039">
    <property type="entry name" value="AMELOGENIN"/>
    <property type="match status" value="1"/>
</dbReference>
<keyword evidence="5" id="KW-1185">Reference proteome</keyword>
<dbReference type="InterPro" id="IPR027417">
    <property type="entry name" value="P-loop_NTPase"/>
</dbReference>
<dbReference type="RefSeq" id="XP_031015612.1">
    <property type="nucleotide sequence ID" value="XM_031160366.1"/>
</dbReference>
<feature type="repeat" description="ANK" evidence="2">
    <location>
        <begin position="712"/>
        <end position="744"/>
    </location>
</feature>
<dbReference type="SMART" id="SM00248">
    <property type="entry name" value="ANK"/>
    <property type="match status" value="10"/>
</dbReference>
<dbReference type="InterPro" id="IPR036770">
    <property type="entry name" value="Ankyrin_rpt-contain_sf"/>
</dbReference>
<feature type="repeat" description="ANK" evidence="2">
    <location>
        <begin position="746"/>
        <end position="778"/>
    </location>
</feature>
<organism evidence="4 5">
    <name type="scientific">Fusarium coffeatum</name>
    <dbReference type="NCBI Taxonomy" id="231269"/>
    <lineage>
        <taxon>Eukaryota</taxon>
        <taxon>Fungi</taxon>
        <taxon>Dikarya</taxon>
        <taxon>Ascomycota</taxon>
        <taxon>Pezizomycotina</taxon>
        <taxon>Sordariomycetes</taxon>
        <taxon>Hypocreomycetidae</taxon>
        <taxon>Hypocreales</taxon>
        <taxon>Nectriaceae</taxon>
        <taxon>Fusarium</taxon>
        <taxon>Fusarium incarnatum-equiseti species complex</taxon>
    </lineage>
</organism>
<dbReference type="GeneID" id="41995662"/>
<dbReference type="SUPFAM" id="SSF48403">
    <property type="entry name" value="Ankyrin repeat"/>
    <property type="match status" value="2"/>
</dbReference>
<evidence type="ECO:0000259" key="3">
    <source>
        <dbReference type="Pfam" id="PF24883"/>
    </source>
</evidence>
<feature type="repeat" description="ANK" evidence="2">
    <location>
        <begin position="1100"/>
        <end position="1132"/>
    </location>
</feature>
<feature type="repeat" description="ANK" evidence="2">
    <location>
        <begin position="812"/>
        <end position="844"/>
    </location>
</feature>
<dbReference type="InterPro" id="IPR002110">
    <property type="entry name" value="Ankyrin_rpt"/>
</dbReference>
<dbReference type="AlphaFoldDB" id="A0A366RNW3"/>
<dbReference type="OrthoDB" id="20872at2759"/>
<sequence length="1161" mass="130621">MATQVPLPVDSGEPGTNQGIHNVLARDQSVSLAGTYHDVNITIGDVQKSEDHLSNYNFGPSTFFSVATFKEEIKRCRNAVFVSHPDIDREALANAKGKRADGTCEWILQSPHYQSWLAKEFPVLRISGGPGKGKTVISLFLAEDLTTRLRDGTDRLLSFFCRFQDARFNDPLNVLRSLAYQLLEFSYDATLVNQVLKYFESEEKTRDVLSNLEGLWKILETLLAQQELPTVWCIVDGIDECDSSENLAAKFYEYCGRCGNPNGERKFQFVILGRNIDDSGVTPTINLDKSDNESVTTDVGTFITSSLQQLEMIPRFAECRSEITKLLVDKAEGIFLWVSFIIAELSKKRTCLQIMDTVNAFPKGLNATFARMLGGVDPEYRQVSASILKWITFSERPLTLNELADATAESVLRNHDGAGTGVVADVVFILRPLLQVHEGKVLFVHQSAKEYFTSSHRNSEAPLEEYRFTSNECQGPIAQRCLVVLKESDHQTKKQTHDNNYSTISPLFEYAKEYWAYHIRLSATCPIDINRSFFVNMVLKQDSFLQEIFDPLFPSLHQACAFGIVRWLEALYRHNKPHWKENINVRLRPGRYRLPQLPSKRLPRLPLSWAMASGDESTIRFLLNHGAKSRRSMREAFSYAAEIGQPAAVRILLESGVTFHYAFKERMKNQLWCALLPSDFYECDGDRKSTLNLRHKFCLDRLHDWNIHWLYASHTLLIHAASHGHKPTVQLVLDHGADIEAKADWGNENALCAAAFEGRLDVLKLLLDRGANIEAKDDRGRTALSVAASRRHLSLVECLLGNRADIEATDHFGATALMISIWENNTDIVGYLIDHGANIFARDSPNETGLIKAILRGHMELLGELINCGICADDVAQSNRPLALIAVEHTSERLLHFLFENGVDINKKCPFGVTPLISALTLSWDSKGFTIPSFWNGKSSADITGRFPGLFLDTQRSLCNRPSISFENDAMARTLLSQGADISLCGRVCFYESLLDDERIEWDRRRALEEGTGGVVLDAPPVICAARLSLDWAINLLLERGADCNARATELYLPKRKGFYFIPSTIRGRRKYYEEIERFPDIGWDHIPSWPLPKEVCARPAGSALVYASMSGHLTTVRLLLSYGADTSIEDGFGMTALMWAIKKEFLEIKEVLEAHDAGRI</sequence>
<keyword evidence="1" id="KW-0677">Repeat</keyword>
<dbReference type="Proteomes" id="UP000253153">
    <property type="component" value="Unassembled WGS sequence"/>
</dbReference>